<evidence type="ECO:0000313" key="2">
    <source>
        <dbReference type="Proteomes" id="UP000053573"/>
    </source>
</evidence>
<dbReference type="Proteomes" id="UP000053573">
    <property type="component" value="Unassembled WGS sequence"/>
</dbReference>
<dbReference type="EMBL" id="LDEV01000083">
    <property type="protein sequence ID" value="KLJ13722.1"/>
    <property type="molecule type" value="Genomic_DNA"/>
</dbReference>
<evidence type="ECO:0000313" key="1">
    <source>
        <dbReference type="EMBL" id="KLJ13722.1"/>
    </source>
</evidence>
<gene>
    <name evidence="1" type="ORF">EMPG_11360</name>
</gene>
<keyword evidence="2" id="KW-1185">Reference proteome</keyword>
<protein>
    <submittedName>
        <fullName evidence="1">Uncharacterized protein</fullName>
    </submittedName>
</protein>
<organism evidence="1 2">
    <name type="scientific">Blastomyces silverae</name>
    <dbReference type="NCBI Taxonomy" id="2060906"/>
    <lineage>
        <taxon>Eukaryota</taxon>
        <taxon>Fungi</taxon>
        <taxon>Dikarya</taxon>
        <taxon>Ascomycota</taxon>
        <taxon>Pezizomycotina</taxon>
        <taxon>Eurotiomycetes</taxon>
        <taxon>Eurotiomycetidae</taxon>
        <taxon>Onygenales</taxon>
        <taxon>Ajellomycetaceae</taxon>
        <taxon>Blastomyces</taxon>
    </lineage>
</organism>
<dbReference type="AlphaFoldDB" id="A0A0H1BRT0"/>
<comment type="caution">
    <text evidence="1">The sequence shown here is derived from an EMBL/GenBank/DDBJ whole genome shotgun (WGS) entry which is preliminary data.</text>
</comment>
<accession>A0A0H1BRT0</accession>
<proteinExistence type="predicted"/>
<name>A0A0H1BRT0_9EURO</name>
<reference evidence="2" key="1">
    <citation type="journal article" date="2015" name="PLoS Genet.">
        <title>The dynamic genome and transcriptome of the human fungal pathogen Blastomyces and close relative Emmonsia.</title>
        <authorList>
            <person name="Munoz J.F."/>
            <person name="Gauthier G.M."/>
            <person name="Desjardins C.A."/>
            <person name="Gallo J.E."/>
            <person name="Holder J."/>
            <person name="Sullivan T.D."/>
            <person name="Marty A.J."/>
            <person name="Carmen J.C."/>
            <person name="Chen Z."/>
            <person name="Ding L."/>
            <person name="Gujja S."/>
            <person name="Magrini V."/>
            <person name="Misas E."/>
            <person name="Mitreva M."/>
            <person name="Priest M."/>
            <person name="Saif S."/>
            <person name="Whiston E.A."/>
            <person name="Young S."/>
            <person name="Zeng Q."/>
            <person name="Goldman W.E."/>
            <person name="Mardis E.R."/>
            <person name="Taylor J.W."/>
            <person name="McEwen J.G."/>
            <person name="Clay O.K."/>
            <person name="Klein B.S."/>
            <person name="Cuomo C.A."/>
        </authorList>
    </citation>
    <scope>NUCLEOTIDE SEQUENCE [LARGE SCALE GENOMIC DNA]</scope>
    <source>
        <strain evidence="2">UAMH 139</strain>
    </source>
</reference>
<sequence length="75" mass="8392">MKQENLQINMHCKIFPLSIFQTTCSPGAASPGIPLRSSMVKVKWTTPTLIVRVVISCIRQRIPLQALISLNHHTP</sequence>